<dbReference type="PROSITE" id="PS50113">
    <property type="entry name" value="PAC"/>
    <property type="match status" value="3"/>
</dbReference>
<dbReference type="Gene3D" id="1.10.287.130">
    <property type="match status" value="1"/>
</dbReference>
<dbReference type="AlphaFoldDB" id="A0A4Q7MTB5"/>
<keyword evidence="10" id="KW-1185">Reference proteome</keyword>
<dbReference type="InterPro" id="IPR036097">
    <property type="entry name" value="HisK_dim/P_sf"/>
</dbReference>
<dbReference type="PANTHER" id="PTHR43304">
    <property type="entry name" value="PHYTOCHROME-LIKE PROTEIN CPH1"/>
    <property type="match status" value="1"/>
</dbReference>
<feature type="domain" description="PAC" evidence="8">
    <location>
        <begin position="223"/>
        <end position="275"/>
    </location>
</feature>
<comment type="catalytic activity">
    <reaction evidence="1">
        <text>ATP + protein L-histidine = ADP + protein N-phospho-L-histidine.</text>
        <dbReference type="EC" id="2.7.13.3"/>
    </reaction>
</comment>
<sequence length="642" mass="73834">MNKTVQDMDNSIQLMEDSERRFRALVNATSDVIYRMNPDWTIMHELDGRGFLSDSGQPISDWLIRYIHPEDQHLIQSAIDNAICHKKVFQLEHRIVRPDGTSGWTLTRAAPVFNDQGEIIEWFGTVSDITTRKEVEEELRLTREELMASKRLHEAIAGSTPDLIYVFDLDYRFIYANKALLDMWGKTWEESMGKYLIELGYEPWHAEMHEREIDEVKATKRPVRGEVSFPHAILGRRIYDYIFAPVLDEQGEVKAVAGTTRDISDLKLAEDALKQSEDKFRSLTQSLPQLIWTARSDGFCDFFNLQWYEYTGSSALDSAGDGWTKYIHPSHVKPVFEKWQEAIQTGQSVKIEFQLRARDGSFNWFYVVGNPIKDESGTIHKWVGALTNIEERKLVEENLEQLVKERTHELQRSNDDLLQFAHVASHDLKEPVRKVKIFTNRLEKEFGQQIPETASMYLNKIYGATDRMNNMIEGVLNYSTVTNLEQAYSEVNLNEILLNIETDLEVLIQQKGASIRYSAFPGFEGAPVLIYQLFYNLINNSLKFAQKEVSPEIIISSRLYQETEKPQLEITLTDNGIGFSQQHADRIFNTFTRLNTRDQYEGTGLGLALCKKIVERHNGIISASGEEGKGSSFIVTIPTKRF</sequence>
<dbReference type="InterPro" id="IPR005467">
    <property type="entry name" value="His_kinase_dom"/>
</dbReference>
<evidence type="ECO:0000259" key="8">
    <source>
        <dbReference type="PROSITE" id="PS50113"/>
    </source>
</evidence>
<dbReference type="InterPro" id="IPR035965">
    <property type="entry name" value="PAS-like_dom_sf"/>
</dbReference>
<evidence type="ECO:0000256" key="2">
    <source>
        <dbReference type="ARBA" id="ARBA00012438"/>
    </source>
</evidence>
<dbReference type="SUPFAM" id="SSF55874">
    <property type="entry name" value="ATPase domain of HSP90 chaperone/DNA topoisomerase II/histidine kinase"/>
    <property type="match status" value="1"/>
</dbReference>
<organism evidence="9 10">
    <name type="scientific">Pseudobacter ginsenosidimutans</name>
    <dbReference type="NCBI Taxonomy" id="661488"/>
    <lineage>
        <taxon>Bacteria</taxon>
        <taxon>Pseudomonadati</taxon>
        <taxon>Bacteroidota</taxon>
        <taxon>Chitinophagia</taxon>
        <taxon>Chitinophagales</taxon>
        <taxon>Chitinophagaceae</taxon>
        <taxon>Pseudobacter</taxon>
    </lineage>
</organism>
<dbReference type="InterPro" id="IPR052162">
    <property type="entry name" value="Sensor_kinase/Photoreceptor"/>
</dbReference>
<evidence type="ECO:0000259" key="7">
    <source>
        <dbReference type="PROSITE" id="PS50112"/>
    </source>
</evidence>
<evidence type="ECO:0000256" key="5">
    <source>
        <dbReference type="ARBA" id="ARBA00022777"/>
    </source>
</evidence>
<keyword evidence="3" id="KW-0597">Phosphoprotein</keyword>
<gene>
    <name evidence="9" type="ORF">EV199_3050</name>
</gene>
<dbReference type="PROSITE" id="PS50112">
    <property type="entry name" value="PAS"/>
    <property type="match status" value="2"/>
</dbReference>
<dbReference type="GO" id="GO:0000155">
    <property type="term" value="F:phosphorelay sensor kinase activity"/>
    <property type="evidence" value="ECO:0007669"/>
    <property type="project" value="InterPro"/>
</dbReference>
<dbReference type="SMART" id="SM00388">
    <property type="entry name" value="HisKA"/>
    <property type="match status" value="1"/>
</dbReference>
<proteinExistence type="predicted"/>
<dbReference type="RefSeq" id="WP_130541683.1">
    <property type="nucleotide sequence ID" value="NZ_CP042431.1"/>
</dbReference>
<feature type="domain" description="Histidine kinase" evidence="6">
    <location>
        <begin position="423"/>
        <end position="641"/>
    </location>
</feature>
<dbReference type="SMART" id="SM00387">
    <property type="entry name" value="HATPase_c"/>
    <property type="match status" value="1"/>
</dbReference>
<dbReference type="Pfam" id="PF08448">
    <property type="entry name" value="PAS_4"/>
    <property type="match status" value="1"/>
</dbReference>
<dbReference type="PRINTS" id="PR00344">
    <property type="entry name" value="BCTRLSENSOR"/>
</dbReference>
<dbReference type="EC" id="2.7.13.3" evidence="2"/>
<feature type="domain" description="PAS" evidence="7">
    <location>
        <begin position="148"/>
        <end position="197"/>
    </location>
</feature>
<dbReference type="InterPro" id="IPR001610">
    <property type="entry name" value="PAC"/>
</dbReference>
<evidence type="ECO:0000313" key="10">
    <source>
        <dbReference type="Proteomes" id="UP000293874"/>
    </source>
</evidence>
<dbReference type="CDD" id="cd00130">
    <property type="entry name" value="PAS"/>
    <property type="match status" value="3"/>
</dbReference>
<keyword evidence="5" id="KW-0418">Kinase</keyword>
<evidence type="ECO:0000259" key="6">
    <source>
        <dbReference type="PROSITE" id="PS50109"/>
    </source>
</evidence>
<dbReference type="InterPro" id="IPR003661">
    <property type="entry name" value="HisK_dim/P_dom"/>
</dbReference>
<reference evidence="9 10" key="1">
    <citation type="submission" date="2019-02" db="EMBL/GenBank/DDBJ databases">
        <title>Genomic Encyclopedia of Type Strains, Phase IV (KMG-IV): sequencing the most valuable type-strain genomes for metagenomic binning, comparative biology and taxonomic classification.</title>
        <authorList>
            <person name="Goeker M."/>
        </authorList>
    </citation>
    <scope>NUCLEOTIDE SEQUENCE [LARGE SCALE GENOMIC DNA]</scope>
    <source>
        <strain evidence="9 10">DSM 18116</strain>
    </source>
</reference>
<evidence type="ECO:0000313" key="9">
    <source>
        <dbReference type="EMBL" id="RZS71149.1"/>
    </source>
</evidence>
<evidence type="ECO:0000256" key="3">
    <source>
        <dbReference type="ARBA" id="ARBA00022553"/>
    </source>
</evidence>
<dbReference type="OrthoDB" id="607558at2"/>
<feature type="domain" description="PAC" evidence="8">
    <location>
        <begin position="89"/>
        <end position="141"/>
    </location>
</feature>
<evidence type="ECO:0000256" key="1">
    <source>
        <dbReference type="ARBA" id="ARBA00000085"/>
    </source>
</evidence>
<dbReference type="InterPro" id="IPR000700">
    <property type="entry name" value="PAS-assoc_C"/>
</dbReference>
<dbReference type="InterPro" id="IPR000014">
    <property type="entry name" value="PAS"/>
</dbReference>
<dbReference type="InterPro" id="IPR013655">
    <property type="entry name" value="PAS_fold_3"/>
</dbReference>
<dbReference type="SUPFAM" id="SSF47384">
    <property type="entry name" value="Homodimeric domain of signal transducing histidine kinase"/>
    <property type="match status" value="1"/>
</dbReference>
<dbReference type="SMART" id="SM00091">
    <property type="entry name" value="PAS"/>
    <property type="match status" value="3"/>
</dbReference>
<dbReference type="Pfam" id="PF00512">
    <property type="entry name" value="HisKA"/>
    <property type="match status" value="1"/>
</dbReference>
<dbReference type="PANTHER" id="PTHR43304:SF1">
    <property type="entry name" value="PAC DOMAIN-CONTAINING PROTEIN"/>
    <property type="match status" value="1"/>
</dbReference>
<feature type="domain" description="PAS" evidence="7">
    <location>
        <begin position="276"/>
        <end position="346"/>
    </location>
</feature>
<dbReference type="CDD" id="cd00082">
    <property type="entry name" value="HisKA"/>
    <property type="match status" value="1"/>
</dbReference>
<dbReference type="SUPFAM" id="SSF55785">
    <property type="entry name" value="PYP-like sensor domain (PAS domain)"/>
    <property type="match status" value="3"/>
</dbReference>
<protein>
    <recommendedName>
        <fullName evidence="2">histidine kinase</fullName>
        <ecNumber evidence="2">2.7.13.3</ecNumber>
    </recommendedName>
</protein>
<dbReference type="InterPro" id="IPR004358">
    <property type="entry name" value="Sig_transdc_His_kin-like_C"/>
</dbReference>
<dbReference type="Pfam" id="PF02518">
    <property type="entry name" value="HATPase_c"/>
    <property type="match status" value="1"/>
</dbReference>
<dbReference type="InterPro" id="IPR013656">
    <property type="entry name" value="PAS_4"/>
</dbReference>
<accession>A0A4Q7MTB5</accession>
<dbReference type="EMBL" id="SGXA01000002">
    <property type="protein sequence ID" value="RZS71149.1"/>
    <property type="molecule type" value="Genomic_DNA"/>
</dbReference>
<keyword evidence="4" id="KW-0808">Transferase</keyword>
<dbReference type="FunFam" id="3.30.450.20:FF:000099">
    <property type="entry name" value="Sensory box sensor histidine kinase"/>
    <property type="match status" value="1"/>
</dbReference>
<dbReference type="InterPro" id="IPR003594">
    <property type="entry name" value="HATPase_dom"/>
</dbReference>
<dbReference type="PROSITE" id="PS50109">
    <property type="entry name" value="HIS_KIN"/>
    <property type="match status" value="1"/>
</dbReference>
<dbReference type="Gene3D" id="3.30.565.10">
    <property type="entry name" value="Histidine kinase-like ATPase, C-terminal domain"/>
    <property type="match status" value="1"/>
</dbReference>
<dbReference type="SMART" id="SM00086">
    <property type="entry name" value="PAC"/>
    <property type="match status" value="2"/>
</dbReference>
<dbReference type="Pfam" id="PF08447">
    <property type="entry name" value="PAS_3"/>
    <property type="match status" value="2"/>
</dbReference>
<name>A0A4Q7MTB5_9BACT</name>
<dbReference type="Proteomes" id="UP000293874">
    <property type="component" value="Unassembled WGS sequence"/>
</dbReference>
<comment type="caution">
    <text evidence="9">The sequence shown here is derived from an EMBL/GenBank/DDBJ whole genome shotgun (WGS) entry which is preliminary data.</text>
</comment>
<feature type="domain" description="PAC" evidence="8">
    <location>
        <begin position="349"/>
        <end position="401"/>
    </location>
</feature>
<dbReference type="NCBIfam" id="TIGR00229">
    <property type="entry name" value="sensory_box"/>
    <property type="match status" value="3"/>
</dbReference>
<evidence type="ECO:0000256" key="4">
    <source>
        <dbReference type="ARBA" id="ARBA00022679"/>
    </source>
</evidence>
<dbReference type="InterPro" id="IPR036890">
    <property type="entry name" value="HATPase_C_sf"/>
</dbReference>
<dbReference type="Gene3D" id="3.30.450.20">
    <property type="entry name" value="PAS domain"/>
    <property type="match status" value="3"/>
</dbReference>